<comment type="similarity">
    <text evidence="6">Belongs to the FtsA/MreB family.</text>
</comment>
<keyword evidence="5" id="KW-0133">Cell shape</keyword>
<dbReference type="InterPro" id="IPR004753">
    <property type="entry name" value="MreB"/>
</dbReference>
<name>A0A2M8L648_9BACT</name>
<evidence type="ECO:0000256" key="6">
    <source>
        <dbReference type="ARBA" id="ARBA00023458"/>
    </source>
</evidence>
<dbReference type="GO" id="GO:0005737">
    <property type="term" value="C:cytoplasm"/>
    <property type="evidence" value="ECO:0007669"/>
    <property type="project" value="UniProtKB-SubCell"/>
</dbReference>
<evidence type="ECO:0000313" key="8">
    <source>
        <dbReference type="Proteomes" id="UP000229500"/>
    </source>
</evidence>
<dbReference type="Proteomes" id="UP000229500">
    <property type="component" value="Unassembled WGS sequence"/>
</dbReference>
<dbReference type="AlphaFoldDB" id="A0A2M8L648"/>
<evidence type="ECO:0000313" key="7">
    <source>
        <dbReference type="EMBL" id="PJE69313.1"/>
    </source>
</evidence>
<dbReference type="InterPro" id="IPR056546">
    <property type="entry name" value="MreB_MamK-like"/>
</dbReference>
<proteinExistence type="inferred from homology"/>
<evidence type="ECO:0000256" key="4">
    <source>
        <dbReference type="ARBA" id="ARBA00022840"/>
    </source>
</evidence>
<dbReference type="InterPro" id="IPR043129">
    <property type="entry name" value="ATPase_NBD"/>
</dbReference>
<evidence type="ECO:0000256" key="3">
    <source>
        <dbReference type="ARBA" id="ARBA00022741"/>
    </source>
</evidence>
<protein>
    <submittedName>
        <fullName evidence="7">Rod shape-determining protein</fullName>
    </submittedName>
</protein>
<dbReference type="Pfam" id="PF06723">
    <property type="entry name" value="MreB_Mbl"/>
    <property type="match status" value="1"/>
</dbReference>
<keyword evidence="4" id="KW-0067">ATP-binding</keyword>
<sequence length="192" mass="20108">MLNSFFSLVSSDIGIDLGTANTLVLVKGKGIVIREPSVIARNKKTKEILAIGAKAKKMVGKTPAMIETVKPLQDGVIADFEATVAMLSAFFKELSTGGQFFSKLLKPRVVLGIPTGVTEVEQRAVQDAALSAGARKAFLIEEPMAAAMGIGLPIDQPQGVLVVDIGGGTTEIALISLGGIVIFRCLRIAGDE</sequence>
<keyword evidence="3" id="KW-0547">Nucleotide-binding</keyword>
<evidence type="ECO:0000256" key="1">
    <source>
        <dbReference type="ARBA" id="ARBA00004496"/>
    </source>
</evidence>
<feature type="non-terminal residue" evidence="7">
    <location>
        <position position="192"/>
    </location>
</feature>
<comment type="subcellular location">
    <subcellularLocation>
        <location evidence="1">Cytoplasm</location>
    </subcellularLocation>
</comment>
<evidence type="ECO:0000256" key="2">
    <source>
        <dbReference type="ARBA" id="ARBA00022490"/>
    </source>
</evidence>
<dbReference type="PANTHER" id="PTHR42749">
    <property type="entry name" value="CELL SHAPE-DETERMINING PROTEIN MREB"/>
    <property type="match status" value="1"/>
</dbReference>
<reference evidence="8" key="1">
    <citation type="submission" date="2017-09" db="EMBL/GenBank/DDBJ databases">
        <title>Depth-based differentiation of microbial function through sediment-hosted aquifers and enrichment of novel symbionts in the deep terrestrial subsurface.</title>
        <authorList>
            <person name="Probst A.J."/>
            <person name="Ladd B."/>
            <person name="Jarett J.K."/>
            <person name="Geller-Mcgrath D.E."/>
            <person name="Sieber C.M.K."/>
            <person name="Emerson J.B."/>
            <person name="Anantharaman K."/>
            <person name="Thomas B.C."/>
            <person name="Malmstrom R."/>
            <person name="Stieglmeier M."/>
            <person name="Klingl A."/>
            <person name="Woyke T."/>
            <person name="Ryan C.M."/>
            <person name="Banfield J.F."/>
        </authorList>
    </citation>
    <scope>NUCLEOTIDE SEQUENCE [LARGE SCALE GENOMIC DNA]</scope>
</reference>
<accession>A0A2M8L648</accession>
<dbReference type="GO" id="GO:0005524">
    <property type="term" value="F:ATP binding"/>
    <property type="evidence" value="ECO:0007669"/>
    <property type="project" value="UniProtKB-KW"/>
</dbReference>
<keyword evidence="2" id="KW-0963">Cytoplasm</keyword>
<dbReference type="PRINTS" id="PR01652">
    <property type="entry name" value="SHAPEPROTEIN"/>
</dbReference>
<dbReference type="GO" id="GO:0008360">
    <property type="term" value="P:regulation of cell shape"/>
    <property type="evidence" value="ECO:0007669"/>
    <property type="project" value="UniProtKB-KW"/>
</dbReference>
<dbReference type="EMBL" id="PFEL01000018">
    <property type="protein sequence ID" value="PJE69313.1"/>
    <property type="molecule type" value="Genomic_DNA"/>
</dbReference>
<comment type="caution">
    <text evidence="7">The sequence shown here is derived from an EMBL/GenBank/DDBJ whole genome shotgun (WGS) entry which is preliminary data.</text>
</comment>
<dbReference type="SUPFAM" id="SSF53067">
    <property type="entry name" value="Actin-like ATPase domain"/>
    <property type="match status" value="2"/>
</dbReference>
<dbReference type="Gene3D" id="3.30.420.40">
    <property type="match status" value="2"/>
</dbReference>
<organism evidence="7 8">
    <name type="scientific">Candidatus Shapirobacteria bacterium CG10_big_fil_rev_8_21_14_0_10_38_14</name>
    <dbReference type="NCBI Taxonomy" id="1974483"/>
    <lineage>
        <taxon>Bacteria</taxon>
        <taxon>Candidatus Shapironibacteriota</taxon>
    </lineage>
</organism>
<gene>
    <name evidence="7" type="ORF">COU96_00425</name>
</gene>
<evidence type="ECO:0000256" key="5">
    <source>
        <dbReference type="ARBA" id="ARBA00022960"/>
    </source>
</evidence>
<dbReference type="GO" id="GO:0000902">
    <property type="term" value="P:cell morphogenesis"/>
    <property type="evidence" value="ECO:0007669"/>
    <property type="project" value="InterPro"/>
</dbReference>
<dbReference type="PANTHER" id="PTHR42749:SF1">
    <property type="entry name" value="CELL SHAPE-DETERMINING PROTEIN MREB"/>
    <property type="match status" value="1"/>
</dbReference>